<evidence type="ECO:0000256" key="6">
    <source>
        <dbReference type="SAM" id="SignalP"/>
    </source>
</evidence>
<keyword evidence="5" id="KW-1133">Transmembrane helix</keyword>
<accession>A0AA88T2U3</accession>
<evidence type="ECO:0000256" key="2">
    <source>
        <dbReference type="ARBA" id="ARBA00022692"/>
    </source>
</evidence>
<feature type="compositionally biased region" description="Low complexity" evidence="4">
    <location>
        <begin position="142"/>
        <end position="157"/>
    </location>
</feature>
<sequence length="259" mass="28330">MDVHHIFLCFFFFLSLQDGNTGLTNEQIITYTGTEGGNVTVGCSFSFSGSRKLFCKGDCTTGNILIETTNDRAQSGRYSIEYEEGFFPSTPTLTYVSITQLKKSDSGLYTCSLPGILLPDSNSEFRIIVTETSTETTLQPFTTSRTSSSTQSLSSSSGRFATETESPAGTVLVISLNLVVVIIILSVALLMRRKRKRKFKGSPVETPCDNVRESSRVYDEIGDPVEMSTVYTLISQNGVRPTDEYSLATGTCAQNQIAK</sequence>
<dbReference type="Proteomes" id="UP001187415">
    <property type="component" value="Unassembled WGS sequence"/>
</dbReference>
<dbReference type="SUPFAM" id="SSF48726">
    <property type="entry name" value="Immunoglobulin"/>
    <property type="match status" value="1"/>
</dbReference>
<feature type="signal peptide" evidence="6">
    <location>
        <begin position="1"/>
        <end position="22"/>
    </location>
</feature>
<dbReference type="EMBL" id="JAUPFM010000005">
    <property type="protein sequence ID" value="KAK2851938.1"/>
    <property type="molecule type" value="Genomic_DNA"/>
</dbReference>
<gene>
    <name evidence="7" type="ORF">Q5P01_008214</name>
</gene>
<dbReference type="GO" id="GO:0005886">
    <property type="term" value="C:plasma membrane"/>
    <property type="evidence" value="ECO:0007669"/>
    <property type="project" value="TreeGrafter"/>
</dbReference>
<keyword evidence="6" id="KW-0732">Signal</keyword>
<feature type="chain" id="PRO_5041665251" description="Immunoglobulin subtype domain-containing protein" evidence="6">
    <location>
        <begin position="23"/>
        <end position="259"/>
    </location>
</feature>
<keyword evidence="3 5" id="KW-0472">Membrane</keyword>
<feature type="transmembrane region" description="Helical" evidence="5">
    <location>
        <begin position="168"/>
        <end position="190"/>
    </location>
</feature>
<evidence type="ECO:0000256" key="4">
    <source>
        <dbReference type="SAM" id="MobiDB-lite"/>
    </source>
</evidence>
<protein>
    <recommendedName>
        <fullName evidence="9">Immunoglobulin subtype domain-containing protein</fullName>
    </recommendedName>
</protein>
<reference evidence="7" key="1">
    <citation type="submission" date="2023-07" db="EMBL/GenBank/DDBJ databases">
        <title>Chromosome-level Genome Assembly of Striped Snakehead (Channa striata).</title>
        <authorList>
            <person name="Liu H."/>
        </authorList>
    </citation>
    <scope>NUCLEOTIDE SEQUENCE</scope>
    <source>
        <strain evidence="7">Gz</strain>
        <tissue evidence="7">Muscle</tissue>
    </source>
</reference>
<dbReference type="InterPro" id="IPR013783">
    <property type="entry name" value="Ig-like_fold"/>
</dbReference>
<proteinExistence type="predicted"/>
<dbReference type="AlphaFoldDB" id="A0AA88T2U3"/>
<evidence type="ECO:0000313" key="8">
    <source>
        <dbReference type="Proteomes" id="UP001187415"/>
    </source>
</evidence>
<evidence type="ECO:0000256" key="1">
    <source>
        <dbReference type="ARBA" id="ARBA00004370"/>
    </source>
</evidence>
<dbReference type="InterPro" id="IPR050671">
    <property type="entry name" value="CD300_family_receptors"/>
</dbReference>
<dbReference type="PANTHER" id="PTHR11860">
    <property type="entry name" value="POLYMERIC-IMMUNOGLOBULIN RECEPTOR"/>
    <property type="match status" value="1"/>
</dbReference>
<evidence type="ECO:0008006" key="9">
    <source>
        <dbReference type="Google" id="ProtNLM"/>
    </source>
</evidence>
<evidence type="ECO:0000256" key="5">
    <source>
        <dbReference type="SAM" id="Phobius"/>
    </source>
</evidence>
<comment type="caution">
    <text evidence="7">The sequence shown here is derived from an EMBL/GenBank/DDBJ whole genome shotgun (WGS) entry which is preliminary data.</text>
</comment>
<dbReference type="InterPro" id="IPR036179">
    <property type="entry name" value="Ig-like_dom_sf"/>
</dbReference>
<feature type="region of interest" description="Disordered" evidence="4">
    <location>
        <begin position="138"/>
        <end position="162"/>
    </location>
</feature>
<organism evidence="7 8">
    <name type="scientific">Channa striata</name>
    <name type="common">Snakehead murrel</name>
    <name type="synonym">Ophicephalus striatus</name>
    <dbReference type="NCBI Taxonomy" id="64152"/>
    <lineage>
        <taxon>Eukaryota</taxon>
        <taxon>Metazoa</taxon>
        <taxon>Chordata</taxon>
        <taxon>Craniata</taxon>
        <taxon>Vertebrata</taxon>
        <taxon>Euteleostomi</taxon>
        <taxon>Actinopterygii</taxon>
        <taxon>Neopterygii</taxon>
        <taxon>Teleostei</taxon>
        <taxon>Neoteleostei</taxon>
        <taxon>Acanthomorphata</taxon>
        <taxon>Anabantaria</taxon>
        <taxon>Anabantiformes</taxon>
        <taxon>Channoidei</taxon>
        <taxon>Channidae</taxon>
        <taxon>Channa</taxon>
    </lineage>
</organism>
<evidence type="ECO:0000256" key="3">
    <source>
        <dbReference type="ARBA" id="ARBA00023136"/>
    </source>
</evidence>
<keyword evidence="2 5" id="KW-0812">Transmembrane</keyword>
<name>A0AA88T2U3_CHASR</name>
<dbReference type="GO" id="GO:0004888">
    <property type="term" value="F:transmembrane signaling receptor activity"/>
    <property type="evidence" value="ECO:0007669"/>
    <property type="project" value="TreeGrafter"/>
</dbReference>
<keyword evidence="8" id="KW-1185">Reference proteome</keyword>
<evidence type="ECO:0000313" key="7">
    <source>
        <dbReference type="EMBL" id="KAK2851938.1"/>
    </source>
</evidence>
<dbReference type="PANTHER" id="PTHR11860:SF87">
    <property type="entry name" value="CMRF35-LIKE MOLECULE 8"/>
    <property type="match status" value="1"/>
</dbReference>
<dbReference type="Gene3D" id="2.60.40.10">
    <property type="entry name" value="Immunoglobulins"/>
    <property type="match status" value="1"/>
</dbReference>
<comment type="subcellular location">
    <subcellularLocation>
        <location evidence="1">Membrane</location>
    </subcellularLocation>
</comment>